<dbReference type="EMBL" id="HE613800">
    <property type="protein sequence ID" value="CCE71100.1"/>
    <property type="molecule type" value="Genomic_DNA"/>
</dbReference>
<dbReference type="KEGG" id="pab:PAB1076"/>
<reference evidence="1" key="3">
    <citation type="journal article" date="2001" name="Genome Res.">
        <title>Genome evolution at the genus level: comparison of three complete genomes of hyperthermophilic archaea.</title>
        <authorList>
            <person name="Lecompte O."/>
            <person name="Ripp R."/>
            <person name="Puzos-Barbe V."/>
            <person name="Duprat S."/>
            <person name="Heilig R."/>
            <person name="Dietrich J."/>
            <person name="Thierry J.C."/>
            <person name="Poch O."/>
        </authorList>
    </citation>
    <scope>NUCLEOTIDE SEQUENCE</scope>
    <source>
        <strain evidence="1">Orsay</strain>
    </source>
</reference>
<evidence type="ECO:0000313" key="1">
    <source>
        <dbReference type="EMBL" id="CAB50543.1"/>
    </source>
</evidence>
<dbReference type="AlphaFoldDB" id="Q9UY69"/>
<keyword evidence="3" id="KW-1185">Reference proteome</keyword>
<reference evidence="1 3" key="4">
    <citation type="journal article" date="2003" name="Mol. Microbiol.">
        <title>An integrated analysis of the genome of the hyperthermophilic archaeon Pyrococcus abyssi.</title>
        <authorList>
            <person name="Cohen G."/>
            <person name="Barbe V."/>
            <person name="Flament D."/>
            <person name="Galperin M."/>
            <person name="Heilig R."/>
            <person name="Ripp R."/>
            <person name="Lecompte O."/>
            <person name="Prieur D."/>
            <person name="Poch O."/>
            <person name="Quellerou J."/>
            <person name="Thierry J.C."/>
            <person name="Van der Oost J."/>
            <person name="Weissenbach J."/>
            <person name="Zivanovic Y."/>
            <person name="Forterre P."/>
        </authorList>
    </citation>
    <scope>NUCLEOTIDE SEQUENCE [LARGE SCALE GENOMIC DNA]</scope>
    <source>
        <strain evidence="3">GE5 / Orsay</strain>
        <strain evidence="1">Orsay</strain>
    </source>
</reference>
<dbReference type="RefSeq" id="WP_010868757.1">
    <property type="nucleotide sequence ID" value="NC_000868.1"/>
</dbReference>
<dbReference type="eggNOG" id="arCOG03809">
    <property type="taxonomic scope" value="Archaea"/>
</dbReference>
<accession>Q9UY69</accession>
<dbReference type="InterPro" id="IPR027417">
    <property type="entry name" value="P-loop_NTPase"/>
</dbReference>
<dbReference type="Proteomes" id="UP000000810">
    <property type="component" value="Chromosome"/>
</dbReference>
<dbReference type="EMBL" id="AJ248288">
    <property type="protein sequence ID" value="CAB50543.1"/>
    <property type="molecule type" value="Genomic_DNA"/>
</dbReference>
<evidence type="ECO:0000313" key="2">
    <source>
        <dbReference type="EMBL" id="CCE71100.1"/>
    </source>
</evidence>
<dbReference type="OrthoDB" id="85627at2157"/>
<organism evidence="1 3">
    <name type="scientific">Pyrococcus abyssi (strain GE5 / Orsay)</name>
    <dbReference type="NCBI Taxonomy" id="272844"/>
    <lineage>
        <taxon>Archaea</taxon>
        <taxon>Methanobacteriati</taxon>
        <taxon>Methanobacteriota</taxon>
        <taxon>Thermococci</taxon>
        <taxon>Thermococcales</taxon>
        <taxon>Thermococcaceae</taxon>
        <taxon>Pyrococcus</taxon>
    </lineage>
</organism>
<dbReference type="HOGENOM" id="CLU_1105254_0_0_2"/>
<reference evidence="1" key="1">
    <citation type="submission" date="1999-07" db="EMBL/GenBank/DDBJ databases">
        <authorList>
            <person name="Genoscope"/>
        </authorList>
    </citation>
    <scope>NUCLEOTIDE SEQUENCE</scope>
    <source>
        <strain evidence="1">Orsay</strain>
    </source>
</reference>
<reference evidence="1" key="2">
    <citation type="journal article" date="2000" name="J. Mol. Biol.">
        <title>Archaeal homologs of eukaryotic methylation guide small nucleolar RNAs: lessons from the Pyrococcus genomes.</title>
        <authorList>
            <person name="Gaspin C."/>
            <person name="Cavaille J."/>
            <person name="Erauso G."/>
        </authorList>
    </citation>
    <scope>NUCLEOTIDE SEQUENCE</scope>
    <source>
        <strain evidence="1">Orsay</strain>
    </source>
</reference>
<protein>
    <submittedName>
        <fullName evidence="1">Uncharacterized protein</fullName>
    </submittedName>
</protein>
<sequence>METVSWGIKELDKEIGEIKKYSLILFHQEDSLSRGIDVLYYILAKKLKEDELIGYFNISYPLPLVLKVLSRFGVDPIKALESRNLAIIDTFGSFYGIRTNIKGVYMLEGMLSSETLPAKYARVVELHKEDWAKFGMFEGRNIFGFAIAISSYLELFGRVDEVLRYIELSSEIRHVHPAYRKYPRGTNFWLWIGKGNEEVFGSVFRRADYVIRTRSHLGDEGIKRELIILKTPGISEDIVKFEYEFKDTRPVLKRVL</sequence>
<name>Q9UY69_PYRAB</name>
<evidence type="ECO:0000313" key="4">
    <source>
        <dbReference type="Proteomes" id="UP000009139"/>
    </source>
</evidence>
<dbReference type="Proteomes" id="UP000009139">
    <property type="component" value="Chromosome"/>
</dbReference>
<dbReference type="Gene3D" id="3.40.50.300">
    <property type="entry name" value="P-loop containing nucleotide triphosphate hydrolases"/>
    <property type="match status" value="1"/>
</dbReference>
<gene>
    <name evidence="1" type="ordered locus">PAB1076</name>
</gene>
<dbReference type="PATRIC" id="fig|272844.11.peg.1748"/>
<reference evidence="2 4" key="5">
    <citation type="journal article" date="2012" name="Curr. Microbiol.">
        <title>Re-annotation of two hyperthermophilic archaea Pyrococcus abyssi GE5 and Pyrococcus furiosus DSM 3638.</title>
        <authorList>
            <person name="Gao J."/>
            <person name="Wang J."/>
        </authorList>
    </citation>
    <scope>GENOME REANNOTATION</scope>
    <source>
        <strain evidence="2">GE5</strain>
        <strain evidence="4">GE5 / Orsay</strain>
    </source>
</reference>
<proteinExistence type="predicted"/>
<evidence type="ECO:0000313" key="3">
    <source>
        <dbReference type="Proteomes" id="UP000000810"/>
    </source>
</evidence>
<dbReference type="PIR" id="A75013">
    <property type="entry name" value="A75013"/>
</dbReference>
<dbReference type="STRING" id="272844.PAB1076"/>